<proteinExistence type="inferred from homology"/>
<evidence type="ECO:0000256" key="2">
    <source>
        <dbReference type="ARBA" id="ARBA00004787"/>
    </source>
</evidence>
<name>A0A451D3H9_9GAMM</name>
<evidence type="ECO:0000313" key="9">
    <source>
        <dbReference type="Proteomes" id="UP000294412"/>
    </source>
</evidence>
<dbReference type="EMBL" id="LR217703">
    <property type="protein sequence ID" value="VFP80242.1"/>
    <property type="molecule type" value="Genomic_DNA"/>
</dbReference>
<dbReference type="GO" id="GO:0019288">
    <property type="term" value="P:isopentenyl diphosphate biosynthetic process, methylerythritol 4-phosphate pathway"/>
    <property type="evidence" value="ECO:0007669"/>
    <property type="project" value="UniProtKB-UniRule"/>
</dbReference>
<protein>
    <recommendedName>
        <fullName evidence="7">2-C-methyl-D-erythritol 4-phosphate cytidylyltransferase</fullName>
        <ecNumber evidence="7">2.7.7.60</ecNumber>
    </recommendedName>
    <alternativeName>
        <fullName evidence="7">4-diphosphocytidyl-2C-methyl-D-erythritol synthase</fullName>
    </alternativeName>
    <alternativeName>
        <fullName evidence="7">MEP cytidylyltransferase</fullName>
        <shortName evidence="7">MCT</shortName>
    </alternativeName>
</protein>
<comment type="similarity">
    <text evidence="3 7">Belongs to the IspD/TarI cytidylyltransferase family. IspD subfamily.</text>
</comment>
<evidence type="ECO:0000256" key="6">
    <source>
        <dbReference type="ARBA" id="ARBA00023229"/>
    </source>
</evidence>
<comment type="subunit">
    <text evidence="7">Homodimer.</text>
</comment>
<gene>
    <name evidence="7 8" type="primary">ispD</name>
    <name evidence="8" type="ORF">ERCICUMA2628_616</name>
</gene>
<keyword evidence="4 7" id="KW-0808">Transferase</keyword>
<reference evidence="8 9" key="1">
    <citation type="submission" date="2019-02" db="EMBL/GenBank/DDBJ databases">
        <authorList>
            <person name="Manzano-Marin A."/>
            <person name="Manzano-Marin A."/>
        </authorList>
    </citation>
    <scope>NUCLEOTIDE SEQUENCE [LARGE SCALE GENOMIC DNA]</scope>
    <source>
        <strain evidence="8 9">ErCicuneomaculata</strain>
    </source>
</reference>
<sequence length="234" mass="26356">MNDSTKLIDLIAIIPAAGKGLRMNSQCPKQYLTICGKTILEHSLHVLLQHREIKHIVIALHPSDIYFKNLSISRNLRITTVKGGPQRTDSVLAALQTSPPAKWVLIHDAARPCLCSTDLHRLLALTVSSQIGGILAVPVRDTLKRAMKGKNNIHYTVKRESLWHALTPQLFPLTLLKNCLEKLLRDRKYITDEASALEYCGYYPELIRGRSDNLKITHPEDLALARLYLTARKN</sequence>
<dbReference type="NCBIfam" id="TIGR00453">
    <property type="entry name" value="ispD"/>
    <property type="match status" value="1"/>
</dbReference>
<dbReference type="InterPro" id="IPR029044">
    <property type="entry name" value="Nucleotide-diphossugar_trans"/>
</dbReference>
<dbReference type="Proteomes" id="UP000294412">
    <property type="component" value="Chromosome"/>
</dbReference>
<dbReference type="EC" id="2.7.7.60" evidence="7"/>
<evidence type="ECO:0000256" key="1">
    <source>
        <dbReference type="ARBA" id="ARBA00001282"/>
    </source>
</evidence>
<comment type="pathway">
    <text evidence="2 7">Isoprenoid biosynthesis; isopentenyl diphosphate biosynthesis via DXP pathway; isopentenyl diphosphate from 1-deoxy-D-xylulose 5-phosphate: step 2/6.</text>
</comment>
<keyword evidence="5 7" id="KW-0548">Nucleotidyltransferase</keyword>
<evidence type="ECO:0000256" key="5">
    <source>
        <dbReference type="ARBA" id="ARBA00022695"/>
    </source>
</evidence>
<dbReference type="InterPro" id="IPR050088">
    <property type="entry name" value="IspD/TarI_cytidylyltransf_bact"/>
</dbReference>
<dbReference type="InterPro" id="IPR018294">
    <property type="entry name" value="ISPD_synthase_CS"/>
</dbReference>
<dbReference type="FunFam" id="3.90.550.10:FF:000003">
    <property type="entry name" value="2-C-methyl-D-erythritol 4-phosphate cytidylyltransferase"/>
    <property type="match status" value="1"/>
</dbReference>
<dbReference type="HAMAP" id="MF_00108">
    <property type="entry name" value="IspD"/>
    <property type="match status" value="1"/>
</dbReference>
<dbReference type="InterPro" id="IPR001228">
    <property type="entry name" value="IspD"/>
</dbReference>
<feature type="site" description="Transition state stabilizer" evidence="7">
    <location>
        <position position="22"/>
    </location>
</feature>
<evidence type="ECO:0000313" key="8">
    <source>
        <dbReference type="EMBL" id="VFP80242.1"/>
    </source>
</evidence>
<dbReference type="AlphaFoldDB" id="A0A451D3H9"/>
<dbReference type="Pfam" id="PF01128">
    <property type="entry name" value="IspD"/>
    <property type="match status" value="1"/>
</dbReference>
<comment type="function">
    <text evidence="7">Catalyzes the formation of 4-diphosphocytidyl-2-C-methyl-D-erythritol from CTP and 2-C-methyl-D-erythritol 4-phosphate (MEP).</text>
</comment>
<organism evidence="8 9">
    <name type="scientific">Candidatus Erwinia haradaeae</name>
    <dbReference type="NCBI Taxonomy" id="1922217"/>
    <lineage>
        <taxon>Bacteria</taxon>
        <taxon>Pseudomonadati</taxon>
        <taxon>Pseudomonadota</taxon>
        <taxon>Gammaproteobacteria</taxon>
        <taxon>Enterobacterales</taxon>
        <taxon>Erwiniaceae</taxon>
        <taxon>Erwinia</taxon>
    </lineage>
</organism>
<dbReference type="Gene3D" id="3.90.550.10">
    <property type="entry name" value="Spore Coat Polysaccharide Biosynthesis Protein SpsA, Chain A"/>
    <property type="match status" value="1"/>
</dbReference>
<dbReference type="PROSITE" id="PS01295">
    <property type="entry name" value="ISPD"/>
    <property type="match status" value="1"/>
</dbReference>
<feature type="site" description="Positions MEP for the nucleophilic attack" evidence="7">
    <location>
        <position position="159"/>
    </location>
</feature>
<dbReference type="PANTHER" id="PTHR32125">
    <property type="entry name" value="2-C-METHYL-D-ERYTHRITOL 4-PHOSPHATE CYTIDYLYLTRANSFERASE, CHLOROPLASTIC"/>
    <property type="match status" value="1"/>
</dbReference>
<evidence type="ECO:0000256" key="4">
    <source>
        <dbReference type="ARBA" id="ARBA00022679"/>
    </source>
</evidence>
<dbReference type="UniPathway" id="UPA00056">
    <property type="reaction ID" value="UER00093"/>
</dbReference>
<dbReference type="SUPFAM" id="SSF53448">
    <property type="entry name" value="Nucleotide-diphospho-sugar transferases"/>
    <property type="match status" value="1"/>
</dbReference>
<keyword evidence="6 7" id="KW-0414">Isoprene biosynthesis</keyword>
<dbReference type="CDD" id="cd02516">
    <property type="entry name" value="CDP-ME_synthetase"/>
    <property type="match status" value="1"/>
</dbReference>
<dbReference type="GO" id="GO:0050518">
    <property type="term" value="F:2-C-methyl-D-erythritol 4-phosphate cytidylyltransferase activity"/>
    <property type="evidence" value="ECO:0007669"/>
    <property type="project" value="UniProtKB-UniRule"/>
</dbReference>
<evidence type="ECO:0000256" key="7">
    <source>
        <dbReference type="HAMAP-Rule" id="MF_00108"/>
    </source>
</evidence>
<feature type="site" description="Transition state stabilizer" evidence="7">
    <location>
        <position position="29"/>
    </location>
</feature>
<comment type="catalytic activity">
    <reaction evidence="1 7">
        <text>2-C-methyl-D-erythritol 4-phosphate + CTP + H(+) = 4-CDP-2-C-methyl-D-erythritol + diphosphate</text>
        <dbReference type="Rhea" id="RHEA:13429"/>
        <dbReference type="ChEBI" id="CHEBI:15378"/>
        <dbReference type="ChEBI" id="CHEBI:33019"/>
        <dbReference type="ChEBI" id="CHEBI:37563"/>
        <dbReference type="ChEBI" id="CHEBI:57823"/>
        <dbReference type="ChEBI" id="CHEBI:58262"/>
        <dbReference type="EC" id="2.7.7.60"/>
    </reaction>
</comment>
<evidence type="ECO:0000256" key="3">
    <source>
        <dbReference type="ARBA" id="ARBA00009789"/>
    </source>
</evidence>
<dbReference type="InterPro" id="IPR034683">
    <property type="entry name" value="IspD/TarI"/>
</dbReference>
<feature type="site" description="Positions MEP for the nucleophilic attack" evidence="7">
    <location>
        <position position="215"/>
    </location>
</feature>
<dbReference type="PANTHER" id="PTHR32125:SF4">
    <property type="entry name" value="2-C-METHYL-D-ERYTHRITOL 4-PHOSPHATE CYTIDYLYLTRANSFERASE, CHLOROPLASTIC"/>
    <property type="match status" value="1"/>
</dbReference>
<accession>A0A451D3H9</accession>